<reference evidence="2" key="1">
    <citation type="submission" date="2021-12" db="EMBL/GenBank/DDBJ databases">
        <authorList>
            <person name="King R."/>
        </authorList>
    </citation>
    <scope>NUCLEOTIDE SEQUENCE</scope>
</reference>
<sequence length="266" mass="30516">MERGIQRLFKERCPELMSENQFDVVEQRIYTRTGGTEKESRKKIIKAWHNGTEEDLQKEDSKESEGKSLTYALVLENAGKSYEDTLNEVKEAVGSNPASNLIRNIRSTREGKMVITLDKDKGAMEELQKALKHRTEMRVRAPGQKRKGMVFIRGIDGTTDKAEVEKAIKDRVESMGEKNWNLSELRPSFGYNQTATVSADRENVESNTTEESEMSDAPTSNNEIRQVEIKEEEPLIPYPKKPKVSCSQRLMKWKLLNRLTPKNTLY</sequence>
<dbReference type="EMBL" id="OV121139">
    <property type="protein sequence ID" value="CAH0563102.1"/>
    <property type="molecule type" value="Genomic_DNA"/>
</dbReference>
<protein>
    <submittedName>
        <fullName evidence="2">Uncharacterized protein</fullName>
    </submittedName>
</protein>
<gene>
    <name evidence="2" type="ORF">MELIAE_LOCUS12087</name>
</gene>
<dbReference type="AlphaFoldDB" id="A0A9P0FQ53"/>
<feature type="region of interest" description="Disordered" evidence="1">
    <location>
        <begin position="198"/>
        <end position="223"/>
    </location>
</feature>
<dbReference type="OrthoDB" id="6777962at2759"/>
<proteinExistence type="predicted"/>
<name>A0A9P0FQ53_BRAAE</name>
<evidence type="ECO:0000313" key="2">
    <source>
        <dbReference type="EMBL" id="CAH0563102.1"/>
    </source>
</evidence>
<keyword evidence="3" id="KW-1185">Reference proteome</keyword>
<evidence type="ECO:0000256" key="1">
    <source>
        <dbReference type="SAM" id="MobiDB-lite"/>
    </source>
</evidence>
<accession>A0A9P0FQ53</accession>
<evidence type="ECO:0000313" key="3">
    <source>
        <dbReference type="Proteomes" id="UP001154078"/>
    </source>
</evidence>
<organism evidence="2 3">
    <name type="scientific">Brassicogethes aeneus</name>
    <name type="common">Rape pollen beetle</name>
    <name type="synonym">Meligethes aeneus</name>
    <dbReference type="NCBI Taxonomy" id="1431903"/>
    <lineage>
        <taxon>Eukaryota</taxon>
        <taxon>Metazoa</taxon>
        <taxon>Ecdysozoa</taxon>
        <taxon>Arthropoda</taxon>
        <taxon>Hexapoda</taxon>
        <taxon>Insecta</taxon>
        <taxon>Pterygota</taxon>
        <taxon>Neoptera</taxon>
        <taxon>Endopterygota</taxon>
        <taxon>Coleoptera</taxon>
        <taxon>Polyphaga</taxon>
        <taxon>Cucujiformia</taxon>
        <taxon>Nitidulidae</taxon>
        <taxon>Meligethinae</taxon>
        <taxon>Brassicogethes</taxon>
    </lineage>
</organism>
<dbReference type="Proteomes" id="UP001154078">
    <property type="component" value="Chromosome 8"/>
</dbReference>